<keyword evidence="6 18" id="KW-0031">Aminopeptidase</keyword>
<dbReference type="InterPro" id="IPR035414">
    <property type="entry name" value="Peptidase_M1_pepN_Ig-like"/>
</dbReference>
<comment type="catalytic activity">
    <reaction evidence="1">
        <text>Release of an N-terminal amino acid, Xaa-|-Yaa- from a peptide, amide or arylamide. Xaa is preferably Ala, but may be most amino acids including Pro (slow action). When a terminal hydrophobic residue is followed by a prolyl residue, the two may be released as an intact Xaa-Pro dipeptide.</text>
        <dbReference type="EC" id="3.4.11.2"/>
    </reaction>
</comment>
<dbReference type="Pfam" id="PF17900">
    <property type="entry name" value="Peptidase_M1_N"/>
    <property type="match status" value="1"/>
</dbReference>
<evidence type="ECO:0000256" key="2">
    <source>
        <dbReference type="ARBA" id="ARBA00001947"/>
    </source>
</evidence>
<name>A0A1A8Y392_9RHOO</name>
<reference evidence="18 19" key="1">
    <citation type="submission" date="2016-06" db="EMBL/GenBank/DDBJ databases">
        <authorList>
            <person name="Kjaerup R.B."/>
            <person name="Dalgaard T.S."/>
            <person name="Juul-Madsen H.R."/>
        </authorList>
    </citation>
    <scope>NUCLEOTIDE SEQUENCE [LARGE SCALE GENOMIC DNA]</scope>
    <source>
        <strain evidence="18">2</strain>
    </source>
</reference>
<comment type="function">
    <text evidence="12">Aminopeptidase N is involved in the degradation of intracellular peptides generated by protein breakdown during normal growth as well as in response to nutrient starvation.</text>
</comment>
<dbReference type="Gene3D" id="3.30.2010.30">
    <property type="match status" value="1"/>
</dbReference>
<dbReference type="EC" id="3.4.11.2" evidence="4 13"/>
<dbReference type="GO" id="GO:0008237">
    <property type="term" value="F:metallopeptidase activity"/>
    <property type="evidence" value="ECO:0007669"/>
    <property type="project" value="UniProtKB-UniRule"/>
</dbReference>
<dbReference type="Gene3D" id="2.60.40.1730">
    <property type="entry name" value="tricorn interacting facor f3 domain"/>
    <property type="match status" value="1"/>
</dbReference>
<evidence type="ECO:0000256" key="11">
    <source>
        <dbReference type="ARBA" id="ARBA00023049"/>
    </source>
</evidence>
<dbReference type="RefSeq" id="WP_186412413.1">
    <property type="nucleotide sequence ID" value="NZ_FLQY01000379.1"/>
</dbReference>
<dbReference type="FunFam" id="1.10.390.10:FF:000002">
    <property type="entry name" value="Aminopeptidase N"/>
    <property type="match status" value="1"/>
</dbReference>
<evidence type="ECO:0000259" key="14">
    <source>
        <dbReference type="Pfam" id="PF01433"/>
    </source>
</evidence>
<evidence type="ECO:0000256" key="6">
    <source>
        <dbReference type="ARBA" id="ARBA00022438"/>
    </source>
</evidence>
<dbReference type="InterPro" id="IPR038438">
    <property type="entry name" value="PepN_Ig-like_sf"/>
</dbReference>
<evidence type="ECO:0000313" key="19">
    <source>
        <dbReference type="Proteomes" id="UP000199600"/>
    </source>
</evidence>
<evidence type="ECO:0000259" key="16">
    <source>
        <dbReference type="Pfam" id="PF17432"/>
    </source>
</evidence>
<dbReference type="PANTHER" id="PTHR46322:SF1">
    <property type="entry name" value="PUROMYCIN-SENSITIVE AMINOPEPTIDASE"/>
    <property type="match status" value="1"/>
</dbReference>
<evidence type="ECO:0000256" key="5">
    <source>
        <dbReference type="ARBA" id="ARBA00015611"/>
    </source>
</evidence>
<evidence type="ECO:0000256" key="9">
    <source>
        <dbReference type="ARBA" id="ARBA00022801"/>
    </source>
</evidence>
<evidence type="ECO:0000256" key="13">
    <source>
        <dbReference type="NCBIfam" id="TIGR02414"/>
    </source>
</evidence>
<dbReference type="Gene3D" id="1.25.50.10">
    <property type="entry name" value="Peptidase M1, alanyl aminopeptidase, C-terminal domain"/>
    <property type="match status" value="1"/>
</dbReference>
<organism evidence="18 19">
    <name type="scientific">Candidatus Propionivibrio aalborgensis</name>
    <dbReference type="NCBI Taxonomy" id="1860101"/>
    <lineage>
        <taxon>Bacteria</taxon>
        <taxon>Pseudomonadati</taxon>
        <taxon>Pseudomonadota</taxon>
        <taxon>Betaproteobacteria</taxon>
        <taxon>Rhodocyclales</taxon>
        <taxon>Rhodocyclaceae</taxon>
        <taxon>Propionivibrio</taxon>
    </lineage>
</organism>
<dbReference type="Proteomes" id="UP000199600">
    <property type="component" value="Unassembled WGS sequence"/>
</dbReference>
<evidence type="ECO:0000256" key="7">
    <source>
        <dbReference type="ARBA" id="ARBA00022670"/>
    </source>
</evidence>
<sequence length="884" mass="98668">MRNDTPAPVQLKDYAPPPYLIETVDLDVDIRPSATRIVATLAGVRNPAVPGVHPLALDGEDLETISVKLDGRLLQADAYQLNERQLTVNDLPERFTLETCVSIQPDKNTQLSGLYRSRDGYFTQCEPQGFRRITWFIDRPDVMARYSVTIHADKADFPFLLCNGNPAGSGDEPDGRHYATWEDPFRKPSYLFALVAAKLDVLRSSYRTRSDRDVQLAIYVEPGKLDQCGHAMAALKKAMHWDEETFGLECDLDHYMIVAVGDFNMGAMENKGLNIFNTKYVLARADVATDTDFENIDRVVAHEYFHNWTGNRVTCRDWFQLSLKEGLTVFRDQEFGADTHSRETARIREVRGLRAAQFPEDAGPMAHPVRPASYLEINNFYTATVYEKGAEVVRMIRTLIGSEAFRRGMDLYFERHDGQAVTCDDFVAAMGDAAGFDFTRFMTWYSQSGTPKVISRGEYDADARRYTLMLTQSCAPTPDQPEKAPYLIPVAVGLVAPTGDDLELGDQGIHDANTRLFTRVLQLAEAEQVFIFDNIPVAPVPSLLRNFSAPVVLEHDYSEAELVHLLAFDSDPFNRWEAGQRLFGRLIRRAVISLARGEAVDWPDSVIEAARKVLVGPGEPAFIAEVLTLPGEATLAEQMEVVDPEVLHTARNGLANCLASGLEGELVRLYSTLAPIGPYQPDTAGAARRRLRNLCLSYLNELDSAEYLALARQQFDSADNMSDQFAALTVLANARADVREQGKAALAAFYERWQHEALVVDKWLSVQAGSRLSDTLARVESLTRHPAFDIRNPNKVYALLRTFGANHRNFHAADGSGYRFLAGLIARLDPINPQVAARMARSFDRWKRFDAEHQGHARAALQGLQQQAGLSSDVFEVVNKALAP</sequence>
<feature type="domain" description="Aminopeptidase N-like N-terminal" evidence="17">
    <location>
        <begin position="101"/>
        <end position="191"/>
    </location>
</feature>
<protein>
    <recommendedName>
        <fullName evidence="5 13">Aminopeptidase N</fullName>
        <ecNumber evidence="4 13">3.4.11.2</ecNumber>
    </recommendedName>
</protein>
<dbReference type="InterPro" id="IPR037144">
    <property type="entry name" value="Peptidase_M1_pepN_C_sf"/>
</dbReference>
<evidence type="ECO:0000256" key="12">
    <source>
        <dbReference type="ARBA" id="ARBA00059739"/>
    </source>
</evidence>
<dbReference type="FunFam" id="3.30.2010.30:FF:000002">
    <property type="entry name" value="Putative aminopeptidase N"/>
    <property type="match status" value="1"/>
</dbReference>
<keyword evidence="8" id="KW-0479">Metal-binding</keyword>
<dbReference type="GO" id="GO:0016285">
    <property type="term" value="F:alanyl aminopeptidase activity"/>
    <property type="evidence" value="ECO:0007669"/>
    <property type="project" value="UniProtKB-EC"/>
</dbReference>
<dbReference type="InterPro" id="IPR042097">
    <property type="entry name" value="Aminopeptidase_N-like_N_sf"/>
</dbReference>
<evidence type="ECO:0000313" key="18">
    <source>
        <dbReference type="EMBL" id="SBT10853.1"/>
    </source>
</evidence>
<dbReference type="InterPro" id="IPR045357">
    <property type="entry name" value="Aminopeptidase_N-like_N"/>
</dbReference>
<dbReference type="Pfam" id="PF17432">
    <property type="entry name" value="DUF3458_C"/>
    <property type="match status" value="1"/>
</dbReference>
<keyword evidence="7" id="KW-0645">Protease</keyword>
<dbReference type="GO" id="GO:0006508">
    <property type="term" value="P:proteolysis"/>
    <property type="evidence" value="ECO:0007669"/>
    <property type="project" value="UniProtKB-UniRule"/>
</dbReference>
<dbReference type="FunFam" id="2.60.40.1840:FF:000001">
    <property type="entry name" value="Aminopeptidase N"/>
    <property type="match status" value="1"/>
</dbReference>
<dbReference type="Gene3D" id="2.60.40.1840">
    <property type="match status" value="1"/>
</dbReference>
<accession>A0A1A8Y392</accession>
<evidence type="ECO:0000256" key="3">
    <source>
        <dbReference type="ARBA" id="ARBA00010136"/>
    </source>
</evidence>
<keyword evidence="10" id="KW-0862">Zinc</keyword>
<comment type="similarity">
    <text evidence="3">Belongs to the peptidase M1 family.</text>
</comment>
<feature type="domain" description="Peptidase M1 membrane alanine aminopeptidase" evidence="14">
    <location>
        <begin position="231"/>
        <end position="443"/>
    </location>
</feature>
<gene>
    <name evidence="18" type="primary">MPA</name>
    <name evidence="18" type="ORF">PROAA_750003</name>
</gene>
<dbReference type="Pfam" id="PF01433">
    <property type="entry name" value="Peptidase_M1"/>
    <property type="match status" value="1"/>
</dbReference>
<dbReference type="PRINTS" id="PR00756">
    <property type="entry name" value="ALADIPTASE"/>
</dbReference>
<feature type="domain" description="Peptidase M1 alanyl aminopeptidase C-terminal" evidence="16">
    <location>
        <begin position="560"/>
        <end position="883"/>
    </location>
</feature>
<dbReference type="SUPFAM" id="SSF55486">
    <property type="entry name" value="Metalloproteases ('zincins'), catalytic domain"/>
    <property type="match status" value="1"/>
</dbReference>
<dbReference type="EMBL" id="FLQY01000379">
    <property type="protein sequence ID" value="SBT10853.1"/>
    <property type="molecule type" value="Genomic_DNA"/>
</dbReference>
<evidence type="ECO:0000256" key="10">
    <source>
        <dbReference type="ARBA" id="ARBA00022833"/>
    </source>
</evidence>
<dbReference type="InterPro" id="IPR012779">
    <property type="entry name" value="Peptidase_M1_pepN"/>
</dbReference>
<proteinExistence type="inferred from homology"/>
<comment type="cofactor">
    <cofactor evidence="2">
        <name>Zn(2+)</name>
        <dbReference type="ChEBI" id="CHEBI:29105"/>
    </cofactor>
</comment>
<dbReference type="FunFam" id="2.60.40.1730:FF:000005">
    <property type="entry name" value="Aminopeptidase N"/>
    <property type="match status" value="1"/>
</dbReference>
<keyword evidence="19" id="KW-1185">Reference proteome</keyword>
<dbReference type="CDD" id="cd09600">
    <property type="entry name" value="M1_APN"/>
    <property type="match status" value="1"/>
</dbReference>
<dbReference type="InterPro" id="IPR027268">
    <property type="entry name" value="Peptidase_M4/M1_CTD_sf"/>
</dbReference>
<evidence type="ECO:0000259" key="15">
    <source>
        <dbReference type="Pfam" id="PF11940"/>
    </source>
</evidence>
<dbReference type="InterPro" id="IPR014782">
    <property type="entry name" value="Peptidase_M1_dom"/>
</dbReference>
<keyword evidence="9 18" id="KW-0378">Hydrolase</keyword>
<dbReference type="NCBIfam" id="TIGR02414">
    <property type="entry name" value="pepN_proteo"/>
    <property type="match status" value="1"/>
</dbReference>
<dbReference type="AlphaFoldDB" id="A0A1A8Y392"/>
<dbReference type="InterPro" id="IPR024601">
    <property type="entry name" value="Peptidase_M1_pepN_C"/>
</dbReference>
<dbReference type="GO" id="GO:0008270">
    <property type="term" value="F:zinc ion binding"/>
    <property type="evidence" value="ECO:0007669"/>
    <property type="project" value="InterPro"/>
</dbReference>
<dbReference type="Pfam" id="PF11940">
    <property type="entry name" value="DUF3458"/>
    <property type="match status" value="1"/>
</dbReference>
<evidence type="ECO:0000256" key="8">
    <source>
        <dbReference type="ARBA" id="ARBA00022723"/>
    </source>
</evidence>
<dbReference type="PANTHER" id="PTHR46322">
    <property type="entry name" value="PUROMYCIN-SENSITIVE AMINOPEPTIDASE"/>
    <property type="match status" value="1"/>
</dbReference>
<keyword evidence="11" id="KW-0482">Metalloprotease</keyword>
<dbReference type="InterPro" id="IPR001930">
    <property type="entry name" value="Peptidase_M1"/>
</dbReference>
<feature type="domain" description="Peptidase M1 alanyl aminopeptidase Ig-like fold" evidence="15">
    <location>
        <begin position="449"/>
        <end position="555"/>
    </location>
</feature>
<evidence type="ECO:0000259" key="17">
    <source>
        <dbReference type="Pfam" id="PF17900"/>
    </source>
</evidence>
<evidence type="ECO:0000256" key="4">
    <source>
        <dbReference type="ARBA" id="ARBA00012564"/>
    </source>
</evidence>
<dbReference type="SUPFAM" id="SSF63737">
    <property type="entry name" value="Leukotriene A4 hydrolase N-terminal domain"/>
    <property type="match status" value="1"/>
</dbReference>
<dbReference type="Gene3D" id="1.10.390.10">
    <property type="entry name" value="Neutral Protease Domain 2"/>
    <property type="match status" value="1"/>
</dbReference>
<evidence type="ECO:0000256" key="1">
    <source>
        <dbReference type="ARBA" id="ARBA00000098"/>
    </source>
</evidence>